<dbReference type="AlphaFoldDB" id="A0A9D1J7K7"/>
<proteinExistence type="predicted"/>
<dbReference type="Proteomes" id="UP000886744">
    <property type="component" value="Unassembled WGS sequence"/>
</dbReference>
<reference evidence="1" key="2">
    <citation type="journal article" date="2021" name="PeerJ">
        <title>Extensive microbial diversity within the chicken gut microbiome revealed by metagenomics and culture.</title>
        <authorList>
            <person name="Gilroy R."/>
            <person name="Ravi A."/>
            <person name="Getino M."/>
            <person name="Pursley I."/>
            <person name="Horton D.L."/>
            <person name="Alikhan N.F."/>
            <person name="Baker D."/>
            <person name="Gharbi K."/>
            <person name="Hall N."/>
            <person name="Watson M."/>
            <person name="Adriaenssens E.M."/>
            <person name="Foster-Nyarko E."/>
            <person name="Jarju S."/>
            <person name="Secka A."/>
            <person name="Antonio M."/>
            <person name="Oren A."/>
            <person name="Chaudhuri R.R."/>
            <person name="La Ragione R."/>
            <person name="Hildebrand F."/>
            <person name="Pallen M.J."/>
        </authorList>
    </citation>
    <scope>NUCLEOTIDE SEQUENCE</scope>
    <source>
        <strain evidence="1">ChiHjej13B12-12457</strain>
    </source>
</reference>
<protein>
    <submittedName>
        <fullName evidence="1">Uncharacterized protein</fullName>
    </submittedName>
</protein>
<dbReference type="EMBL" id="DVHI01000084">
    <property type="protein sequence ID" value="HIR63264.1"/>
    <property type="molecule type" value="Genomic_DNA"/>
</dbReference>
<comment type="caution">
    <text evidence="1">The sequence shown here is derived from an EMBL/GenBank/DDBJ whole genome shotgun (WGS) entry which is preliminary data.</text>
</comment>
<dbReference type="SUPFAM" id="SSF55961">
    <property type="entry name" value="Bet v1-like"/>
    <property type="match status" value="1"/>
</dbReference>
<accession>A0A9D1J7K7</accession>
<evidence type="ECO:0000313" key="2">
    <source>
        <dbReference type="Proteomes" id="UP000886744"/>
    </source>
</evidence>
<evidence type="ECO:0000313" key="1">
    <source>
        <dbReference type="EMBL" id="HIR63264.1"/>
    </source>
</evidence>
<sequence length="156" mass="17410">MSDVTKVTGREVLLKRPPMVLFGLFGDLSLLVQNVPEEYGGKITADRDSVRIEYKGISLGFVVARREPFSLVELKDDGKSFLNFSVTFHMDPVGLDSTLFHIELAAELNFMMKMMLGNKLQEMVDSITDQIEKAVNSYAEGNPVDFSNIKPPVSFS</sequence>
<name>A0A9D1J7K7_9BACT</name>
<reference evidence="1" key="1">
    <citation type="submission" date="2020-10" db="EMBL/GenBank/DDBJ databases">
        <authorList>
            <person name="Gilroy R."/>
        </authorList>
    </citation>
    <scope>NUCLEOTIDE SEQUENCE</scope>
    <source>
        <strain evidence="1">ChiHjej13B12-12457</strain>
    </source>
</reference>
<gene>
    <name evidence="1" type="ORF">IAC94_07065</name>
</gene>
<organism evidence="1 2">
    <name type="scientific">Candidatus Coprenecus avistercoris</name>
    <dbReference type="NCBI Taxonomy" id="2840730"/>
    <lineage>
        <taxon>Bacteria</taxon>
        <taxon>Pseudomonadati</taxon>
        <taxon>Bacteroidota</taxon>
        <taxon>Bacteroidia</taxon>
        <taxon>Bacteroidales</taxon>
        <taxon>Rikenellaceae</taxon>
        <taxon>Rikenellaceae incertae sedis</taxon>
        <taxon>Candidatus Coprenecus</taxon>
    </lineage>
</organism>